<feature type="transmembrane region" description="Helical" evidence="5">
    <location>
        <begin position="330"/>
        <end position="354"/>
    </location>
</feature>
<feature type="transmembrane region" description="Helical" evidence="5">
    <location>
        <begin position="299"/>
        <end position="318"/>
    </location>
</feature>
<dbReference type="InterPro" id="IPR036259">
    <property type="entry name" value="MFS_trans_sf"/>
</dbReference>
<keyword evidence="8" id="KW-1185">Reference proteome</keyword>
<gene>
    <name evidence="7" type="ORF">MKQ68_01375</name>
</gene>
<sequence>MTPTDVKRKQLWRTRIAVSAFFFLTGLCFSSWGSRVADIQLKLGLDEAGLGLILLAIPAGSALSLPIAGWLINRQGSSRILSAACLLYALLLPLIGLSASILLLVIALFFFGFVGNIGNIAVNTQAVSVEQLFGKTIMSSFHAIWSLAGLAGASIGNLMVNLHLQPMNHFMIIALAAIVIWATNAHATVKTHTPVKGKQPFFVKPDKTLIGLGIIAFCCMISEGTMYDWSTVYFARAIEAPPGLVPLGFQAFTLATTTGRFTGDWLAHRYGINKILTVSGILTASGLLMSALFPHIITAVIGFFLVGLGVSAVIPLVYSEAGRSKTMSPSMALAAVTTLGFFGFLLGPPLIGFIAHASGLRTSFAVVAVMGLMITVLARRKNVA</sequence>
<proteinExistence type="predicted"/>
<evidence type="ECO:0000256" key="3">
    <source>
        <dbReference type="ARBA" id="ARBA00022989"/>
    </source>
</evidence>
<feature type="transmembrane region" description="Helical" evidence="5">
    <location>
        <begin position="79"/>
        <end position="95"/>
    </location>
</feature>
<feature type="transmembrane region" description="Helical" evidence="5">
    <location>
        <begin position="52"/>
        <end position="72"/>
    </location>
</feature>
<feature type="transmembrane region" description="Helical" evidence="5">
    <location>
        <begin position="275"/>
        <end position="293"/>
    </location>
</feature>
<dbReference type="PROSITE" id="PS50850">
    <property type="entry name" value="MFS"/>
    <property type="match status" value="1"/>
</dbReference>
<dbReference type="InterPro" id="IPR011701">
    <property type="entry name" value="MFS"/>
</dbReference>
<organism evidence="7 8">
    <name type="scientific">Chitinophaga horti</name>
    <dbReference type="NCBI Taxonomy" id="2920382"/>
    <lineage>
        <taxon>Bacteria</taxon>
        <taxon>Pseudomonadati</taxon>
        <taxon>Bacteroidota</taxon>
        <taxon>Chitinophagia</taxon>
        <taxon>Chitinophagales</taxon>
        <taxon>Chitinophagaceae</taxon>
        <taxon>Chitinophaga</taxon>
    </lineage>
</organism>
<dbReference type="Proteomes" id="UP001162741">
    <property type="component" value="Chromosome"/>
</dbReference>
<protein>
    <submittedName>
        <fullName evidence="7">MFS transporter</fullName>
    </submittedName>
</protein>
<evidence type="ECO:0000256" key="5">
    <source>
        <dbReference type="SAM" id="Phobius"/>
    </source>
</evidence>
<feature type="transmembrane region" description="Helical" evidence="5">
    <location>
        <begin position="360"/>
        <end position="378"/>
    </location>
</feature>
<evidence type="ECO:0000256" key="4">
    <source>
        <dbReference type="ARBA" id="ARBA00023136"/>
    </source>
</evidence>
<dbReference type="Pfam" id="PF07690">
    <property type="entry name" value="MFS_1"/>
    <property type="match status" value="1"/>
</dbReference>
<reference evidence="7" key="1">
    <citation type="submission" date="2022-10" db="EMBL/GenBank/DDBJ databases">
        <title>Chitinophaga sp. nov., isolated from soil.</title>
        <authorList>
            <person name="Jeon C.O."/>
        </authorList>
    </citation>
    <scope>NUCLEOTIDE SEQUENCE</scope>
    <source>
        <strain evidence="7">R8</strain>
    </source>
</reference>
<evidence type="ECO:0000256" key="1">
    <source>
        <dbReference type="ARBA" id="ARBA00004141"/>
    </source>
</evidence>
<evidence type="ECO:0000313" key="8">
    <source>
        <dbReference type="Proteomes" id="UP001162741"/>
    </source>
</evidence>
<feature type="transmembrane region" description="Helical" evidence="5">
    <location>
        <begin position="170"/>
        <end position="189"/>
    </location>
</feature>
<accession>A0ABY6J2Z1</accession>
<keyword evidence="3 5" id="KW-1133">Transmembrane helix</keyword>
<feature type="transmembrane region" description="Helical" evidence="5">
    <location>
        <begin position="143"/>
        <end position="164"/>
    </location>
</feature>
<dbReference type="CDD" id="cd17393">
    <property type="entry name" value="MFS_MosC_like"/>
    <property type="match status" value="1"/>
</dbReference>
<evidence type="ECO:0000259" key="6">
    <source>
        <dbReference type="PROSITE" id="PS50850"/>
    </source>
</evidence>
<feature type="transmembrane region" description="Helical" evidence="5">
    <location>
        <begin position="209"/>
        <end position="227"/>
    </location>
</feature>
<evidence type="ECO:0000313" key="7">
    <source>
        <dbReference type="EMBL" id="UYQ93751.1"/>
    </source>
</evidence>
<feature type="domain" description="Major facilitator superfamily (MFS) profile" evidence="6">
    <location>
        <begin position="208"/>
        <end position="384"/>
    </location>
</feature>
<dbReference type="SUPFAM" id="SSF103473">
    <property type="entry name" value="MFS general substrate transporter"/>
    <property type="match status" value="1"/>
</dbReference>
<keyword evidence="2 5" id="KW-0812">Transmembrane</keyword>
<keyword evidence="4 5" id="KW-0472">Membrane</keyword>
<feature type="transmembrane region" description="Helical" evidence="5">
    <location>
        <begin position="12"/>
        <end position="32"/>
    </location>
</feature>
<dbReference type="InterPro" id="IPR051788">
    <property type="entry name" value="MFS_Transporter"/>
</dbReference>
<name>A0ABY6J2Z1_9BACT</name>
<dbReference type="RefSeq" id="WP_264281765.1">
    <property type="nucleotide sequence ID" value="NZ_CP107006.1"/>
</dbReference>
<dbReference type="Gene3D" id="1.20.1250.20">
    <property type="entry name" value="MFS general substrate transporter like domains"/>
    <property type="match status" value="2"/>
</dbReference>
<evidence type="ECO:0000256" key="2">
    <source>
        <dbReference type="ARBA" id="ARBA00022692"/>
    </source>
</evidence>
<comment type="subcellular location">
    <subcellularLocation>
        <location evidence="1">Membrane</location>
        <topology evidence="1">Multi-pass membrane protein</topology>
    </subcellularLocation>
</comment>
<dbReference type="PANTHER" id="PTHR23514">
    <property type="entry name" value="BYPASS OF STOP CODON PROTEIN 6"/>
    <property type="match status" value="1"/>
</dbReference>
<dbReference type="PANTHER" id="PTHR23514:SF13">
    <property type="entry name" value="INNER MEMBRANE PROTEIN YBJJ"/>
    <property type="match status" value="1"/>
</dbReference>
<dbReference type="EMBL" id="CP107006">
    <property type="protein sequence ID" value="UYQ93751.1"/>
    <property type="molecule type" value="Genomic_DNA"/>
</dbReference>
<dbReference type="InterPro" id="IPR020846">
    <property type="entry name" value="MFS_dom"/>
</dbReference>